<keyword evidence="6" id="KW-0408">Iron</keyword>
<dbReference type="GO" id="GO:0051539">
    <property type="term" value="F:4 iron, 4 sulfur cluster binding"/>
    <property type="evidence" value="ECO:0007669"/>
    <property type="project" value="UniProtKB-KW"/>
</dbReference>
<evidence type="ECO:0000259" key="9">
    <source>
        <dbReference type="Pfam" id="PF02775"/>
    </source>
</evidence>
<dbReference type="InterPro" id="IPR002880">
    <property type="entry name" value="Pyrv_Fd/Flavodoxin_OxRdtase_N"/>
</dbReference>
<dbReference type="GO" id="GO:0019752">
    <property type="term" value="P:carboxylic acid metabolic process"/>
    <property type="evidence" value="ECO:0007669"/>
    <property type="project" value="UniProtKB-ARBA"/>
</dbReference>
<keyword evidence="5" id="KW-0560">Oxidoreductase</keyword>
<dbReference type="GO" id="GO:0016903">
    <property type="term" value="F:oxidoreductase activity, acting on the aldehyde or oxo group of donors"/>
    <property type="evidence" value="ECO:0007669"/>
    <property type="project" value="UniProtKB-ARBA"/>
</dbReference>
<dbReference type="SUPFAM" id="SSF52518">
    <property type="entry name" value="Thiamin diphosphate-binding fold (THDP-binding)"/>
    <property type="match status" value="2"/>
</dbReference>
<dbReference type="Pfam" id="PF17147">
    <property type="entry name" value="PFOR_II"/>
    <property type="match status" value="1"/>
</dbReference>
<dbReference type="SUPFAM" id="SSF52922">
    <property type="entry name" value="TK C-terminal domain-like"/>
    <property type="match status" value="1"/>
</dbReference>
<dbReference type="Gene3D" id="3.40.50.970">
    <property type="match status" value="3"/>
</dbReference>
<evidence type="ECO:0000313" key="11">
    <source>
        <dbReference type="EMBL" id="AZT90038.1"/>
    </source>
</evidence>
<dbReference type="AlphaFoldDB" id="A0A3T0D4T6"/>
<keyword evidence="7" id="KW-0411">Iron-sulfur</keyword>
<dbReference type="CDD" id="cd07034">
    <property type="entry name" value="TPP_PYR_PFOR_IOR-alpha_like"/>
    <property type="match status" value="1"/>
</dbReference>
<protein>
    <submittedName>
        <fullName evidence="11">Pyruvate synthase</fullName>
    </submittedName>
</protein>
<organism evidence="11 12">
    <name type="scientific">Caldicellulosiruptor changbaiensis</name>
    <dbReference type="NCBI Taxonomy" id="1222016"/>
    <lineage>
        <taxon>Bacteria</taxon>
        <taxon>Bacillati</taxon>
        <taxon>Bacillota</taxon>
        <taxon>Bacillota incertae sedis</taxon>
        <taxon>Caldicellulosiruptorales</taxon>
        <taxon>Caldicellulosiruptoraceae</taxon>
        <taxon>Caldicellulosiruptor</taxon>
    </lineage>
</organism>
<accession>A0A3T0D4T6</accession>
<evidence type="ECO:0000259" key="10">
    <source>
        <dbReference type="Pfam" id="PF17147"/>
    </source>
</evidence>
<dbReference type="Pfam" id="PF02775">
    <property type="entry name" value="TPP_enzyme_C"/>
    <property type="match status" value="1"/>
</dbReference>
<evidence type="ECO:0000256" key="7">
    <source>
        <dbReference type="ARBA" id="ARBA00023014"/>
    </source>
</evidence>
<gene>
    <name evidence="11" type="ORF">ELD05_04860</name>
</gene>
<dbReference type="EMBL" id="CP034791">
    <property type="protein sequence ID" value="AZT90038.1"/>
    <property type="molecule type" value="Genomic_DNA"/>
</dbReference>
<dbReference type="FunFam" id="3.40.50.920:FF:000010">
    <property type="entry name" value="Pyruvate ferredoxin oxidoreductase, alpha subunit"/>
    <property type="match status" value="1"/>
</dbReference>
<evidence type="ECO:0000256" key="1">
    <source>
        <dbReference type="ARBA" id="ARBA00009032"/>
    </source>
</evidence>
<keyword evidence="2" id="KW-0813">Transport</keyword>
<evidence type="ECO:0000256" key="4">
    <source>
        <dbReference type="ARBA" id="ARBA00022982"/>
    </source>
</evidence>
<dbReference type="GO" id="GO:0030976">
    <property type="term" value="F:thiamine pyrophosphate binding"/>
    <property type="evidence" value="ECO:0007669"/>
    <property type="project" value="InterPro"/>
</dbReference>
<keyword evidence="4" id="KW-0249">Electron transport</keyword>
<evidence type="ECO:0000313" key="12">
    <source>
        <dbReference type="Proteomes" id="UP000282930"/>
    </source>
</evidence>
<dbReference type="FunFam" id="3.40.50.970:FF:000012">
    <property type="entry name" value="Pyruvate:ferredoxin (Flavodoxin) oxidoreductase"/>
    <property type="match status" value="1"/>
</dbReference>
<keyword evidence="12" id="KW-1185">Reference proteome</keyword>
<dbReference type="InterPro" id="IPR029061">
    <property type="entry name" value="THDP-binding"/>
</dbReference>
<dbReference type="CDD" id="cd03376">
    <property type="entry name" value="TPP_PFOR_porB_like"/>
    <property type="match status" value="1"/>
</dbReference>
<proteinExistence type="inferred from homology"/>
<feature type="domain" description="Pyruvate flavodoxin/ferredoxin oxidoreductase pyrimidine binding" evidence="8">
    <location>
        <begin position="19"/>
        <end position="245"/>
    </location>
</feature>
<evidence type="ECO:0000256" key="6">
    <source>
        <dbReference type="ARBA" id="ARBA00023004"/>
    </source>
</evidence>
<dbReference type="InterPro" id="IPR009014">
    <property type="entry name" value="Transketo_C/PFOR_II"/>
</dbReference>
<evidence type="ECO:0000256" key="2">
    <source>
        <dbReference type="ARBA" id="ARBA00022448"/>
    </source>
</evidence>
<dbReference type="Proteomes" id="UP000282930">
    <property type="component" value="Chromosome"/>
</dbReference>
<feature type="domain" description="Thiamine pyrophosphate enzyme TPP-binding" evidence="9">
    <location>
        <begin position="518"/>
        <end position="624"/>
    </location>
</feature>
<dbReference type="GO" id="GO:0006979">
    <property type="term" value="P:response to oxidative stress"/>
    <property type="evidence" value="ECO:0007669"/>
    <property type="project" value="TreeGrafter"/>
</dbReference>
<evidence type="ECO:0000259" key="8">
    <source>
        <dbReference type="Pfam" id="PF01855"/>
    </source>
</evidence>
<dbReference type="InterPro" id="IPR050722">
    <property type="entry name" value="Pyruvate:ferred/Flavod_OxRd"/>
</dbReference>
<feature type="domain" description="Pyruvate:ferredoxin oxidoreductase core" evidence="10">
    <location>
        <begin position="267"/>
        <end position="369"/>
    </location>
</feature>
<dbReference type="PANTHER" id="PTHR32154:SF0">
    <property type="entry name" value="PYRUVATE-FLAVODOXIN OXIDOREDUCTASE-RELATED"/>
    <property type="match status" value="1"/>
</dbReference>
<dbReference type="RefSeq" id="WP_127351565.1">
    <property type="nucleotide sequence ID" value="NZ_CP034791.1"/>
</dbReference>
<sequence length="735" mass="82381">MIKPQETIFESGNEMAALAASQINYHIMGYYPITPSTQIAEELDQMRADGKHDILLIAADGEHGAAGICYGASLGGGRVFNATSANGLMYALEQLPVQSGTRFPMVLNLVTRSISGPLDIKGDHSDLMFTLNTGWIILLAKDPQRVYDMNIMAVKISEHPEVNLPVIVAYDGFFTSHQKRVVSYFKNKEDVQEFVGKTPPPRIVATDPENPVTIGPYMNEPDLINNKYQLSKAMDKAYEIIPKVFDEFYKISGRRYTLVEGYKMEDAEVAIFALNSAYDTVCEAVDLLRQKGLKVGVATTNVLRPWPKKEIQELLKNVKYLAVLDRQESYGAKGGNMTIEIKATLQELRADIKVISRIYGLGGKDFFLDDAISIFEDLYLAYEGKKQIPDFDYIGAYAGDENYKPKKYMEPIKAEWTKNIALNTRDLTAMPKRIVPGHGACPGCGIFPNLNLLLKGIEGDVVLLFHTGCGMVVTTAYPQTAFRTTYIHNLFQNGAATLSGLVEMYHQRQKRGEIPNRELTFILVTGDGGNDIGMGPTIGAALRNHKMIIFEYDNGGYMNTGYQLSYTTPYGASSSTSHVGKTQFGKSTFHKDTPQIMAATNIPYVATVAESDPIDFVKKARKAQKIMWEEGLVYIKALSACPLNWGDEPSKERRVIKAAVDCCFHPLYEVDHGKTIITYDPEKKGKKIPVIEWLSMMGRTRHLTRPEYKHIVDEFQKEIDRRWERLKAKHEHPLL</sequence>
<evidence type="ECO:0000256" key="5">
    <source>
        <dbReference type="ARBA" id="ARBA00023002"/>
    </source>
</evidence>
<keyword evidence="3" id="KW-0479">Metal-binding</keyword>
<dbReference type="Gene3D" id="3.40.50.920">
    <property type="match status" value="1"/>
</dbReference>
<keyword evidence="11" id="KW-0670">Pyruvate</keyword>
<dbReference type="InterPro" id="IPR033412">
    <property type="entry name" value="PFOR_II"/>
</dbReference>
<evidence type="ECO:0000256" key="3">
    <source>
        <dbReference type="ARBA" id="ARBA00022485"/>
    </source>
</evidence>
<dbReference type="PANTHER" id="PTHR32154">
    <property type="entry name" value="PYRUVATE-FLAVODOXIN OXIDOREDUCTASE-RELATED"/>
    <property type="match status" value="1"/>
</dbReference>
<keyword evidence="3" id="KW-0004">4Fe-4S</keyword>
<comment type="similarity">
    <text evidence="1">Belongs to the pyruvate:ferredoxin/flavodoxin oxidoreductase family.</text>
</comment>
<reference evidence="11 12" key="1">
    <citation type="submission" date="2018-12" db="EMBL/GenBank/DDBJ databases">
        <title>Genome sequence from the cellulolytic species, Caldicellulosiruptor changbaiensis.</title>
        <authorList>
            <person name="Blumer-Schuette S.E."/>
            <person name="Mendoza C."/>
        </authorList>
    </citation>
    <scope>NUCLEOTIDE SEQUENCE [LARGE SCALE GENOMIC DNA]</scope>
    <source>
        <strain evidence="11 12">CBS-Z</strain>
    </source>
</reference>
<name>A0A3T0D4T6_9FIRM</name>
<dbReference type="KEGG" id="ccha:ELD05_04860"/>
<dbReference type="Pfam" id="PF01855">
    <property type="entry name" value="POR_N"/>
    <property type="match status" value="1"/>
</dbReference>
<dbReference type="InterPro" id="IPR011766">
    <property type="entry name" value="TPP_enzyme_TPP-bd"/>
</dbReference>